<dbReference type="Proteomes" id="UP001516400">
    <property type="component" value="Unassembled WGS sequence"/>
</dbReference>
<evidence type="ECO:0000256" key="1">
    <source>
        <dbReference type="SAM" id="MobiDB-lite"/>
    </source>
</evidence>
<evidence type="ECO:0000313" key="3">
    <source>
        <dbReference type="Proteomes" id="UP001516400"/>
    </source>
</evidence>
<sequence>MTFFWQAHVFITPPNDDHVSEEDSGDEESPSFNINQLCGRQMQCEACTNIRRTDVIVYFEIDEKEPEPGPSNDRGNTMDATNDDDEDDILLARLVAGNLRNQSLDRSGLIPTICGTQTYGCR</sequence>
<proteinExistence type="predicted"/>
<dbReference type="EMBL" id="JABFTP020000124">
    <property type="protein sequence ID" value="KAL3279311.1"/>
    <property type="molecule type" value="Genomic_DNA"/>
</dbReference>
<feature type="region of interest" description="Disordered" evidence="1">
    <location>
        <begin position="61"/>
        <end position="84"/>
    </location>
</feature>
<gene>
    <name evidence="2" type="ORF">HHI36_016819</name>
</gene>
<accession>A0ABD2NLV7</accession>
<comment type="caution">
    <text evidence="2">The sequence shown here is derived from an EMBL/GenBank/DDBJ whole genome shotgun (WGS) entry which is preliminary data.</text>
</comment>
<evidence type="ECO:0000313" key="2">
    <source>
        <dbReference type="EMBL" id="KAL3279311.1"/>
    </source>
</evidence>
<name>A0ABD2NLV7_9CUCU</name>
<keyword evidence="3" id="KW-1185">Reference proteome</keyword>
<dbReference type="AlphaFoldDB" id="A0ABD2NLV7"/>
<organism evidence="2 3">
    <name type="scientific">Cryptolaemus montrouzieri</name>
    <dbReference type="NCBI Taxonomy" id="559131"/>
    <lineage>
        <taxon>Eukaryota</taxon>
        <taxon>Metazoa</taxon>
        <taxon>Ecdysozoa</taxon>
        <taxon>Arthropoda</taxon>
        <taxon>Hexapoda</taxon>
        <taxon>Insecta</taxon>
        <taxon>Pterygota</taxon>
        <taxon>Neoptera</taxon>
        <taxon>Endopterygota</taxon>
        <taxon>Coleoptera</taxon>
        <taxon>Polyphaga</taxon>
        <taxon>Cucujiformia</taxon>
        <taxon>Coccinelloidea</taxon>
        <taxon>Coccinellidae</taxon>
        <taxon>Scymninae</taxon>
        <taxon>Scymnini</taxon>
        <taxon>Cryptolaemus</taxon>
    </lineage>
</organism>
<protein>
    <submittedName>
        <fullName evidence="2">Uncharacterized protein</fullName>
    </submittedName>
</protein>
<reference evidence="2 3" key="1">
    <citation type="journal article" date="2021" name="BMC Biol.">
        <title>Horizontally acquired antibacterial genes associated with adaptive radiation of ladybird beetles.</title>
        <authorList>
            <person name="Li H.S."/>
            <person name="Tang X.F."/>
            <person name="Huang Y.H."/>
            <person name="Xu Z.Y."/>
            <person name="Chen M.L."/>
            <person name="Du X.Y."/>
            <person name="Qiu B.Y."/>
            <person name="Chen P.T."/>
            <person name="Zhang W."/>
            <person name="Slipinski A."/>
            <person name="Escalona H.E."/>
            <person name="Waterhouse R.M."/>
            <person name="Zwick A."/>
            <person name="Pang H."/>
        </authorList>
    </citation>
    <scope>NUCLEOTIDE SEQUENCE [LARGE SCALE GENOMIC DNA]</scope>
    <source>
        <strain evidence="2">SYSU2018</strain>
    </source>
</reference>